<evidence type="ECO:0000256" key="5">
    <source>
        <dbReference type="ARBA" id="ARBA00023125"/>
    </source>
</evidence>
<dbReference type="InterPro" id="IPR002481">
    <property type="entry name" value="FUR"/>
</dbReference>
<keyword evidence="2" id="KW-0678">Repressor</keyword>
<dbReference type="EMBL" id="JBHDIY010000002">
    <property type="protein sequence ID" value="MFL4471590.1"/>
    <property type="molecule type" value="Genomic_DNA"/>
</dbReference>
<sequence length="161" mass="17156">MSAIGFHSHDHAQCVRTTLARAEAYCVENKLKFTPIRRRALEILLAEHRALGAYDLLAVLAKEGLGTAPPVAYRALDFLTSAGFAHKIEGLNAYIACAHLGQDHAPAFLICTSCKSVAEAETDATQGRLGDVARATGFTISHTVIEALGLCPQCQPDPPCA</sequence>
<dbReference type="InterPro" id="IPR036390">
    <property type="entry name" value="WH_DNA-bd_sf"/>
</dbReference>
<proteinExistence type="inferred from homology"/>
<evidence type="ECO:0000256" key="3">
    <source>
        <dbReference type="ARBA" id="ARBA00022833"/>
    </source>
</evidence>
<dbReference type="Proteomes" id="UP001627408">
    <property type="component" value="Unassembled WGS sequence"/>
</dbReference>
<dbReference type="Gene3D" id="3.30.1490.190">
    <property type="match status" value="1"/>
</dbReference>
<dbReference type="InterPro" id="IPR036388">
    <property type="entry name" value="WH-like_DNA-bd_sf"/>
</dbReference>
<protein>
    <submittedName>
        <fullName evidence="7">Transcriptional repressor</fullName>
    </submittedName>
</protein>
<evidence type="ECO:0000256" key="2">
    <source>
        <dbReference type="ARBA" id="ARBA00022491"/>
    </source>
</evidence>
<comment type="caution">
    <text evidence="7">The sequence shown here is derived from an EMBL/GenBank/DDBJ whole genome shotgun (WGS) entry which is preliminary data.</text>
</comment>
<keyword evidence="6" id="KW-0804">Transcription</keyword>
<keyword evidence="3" id="KW-0862">Zinc</keyword>
<dbReference type="InterPro" id="IPR043135">
    <property type="entry name" value="Fur_C"/>
</dbReference>
<dbReference type="PANTHER" id="PTHR33202:SF6">
    <property type="entry name" value="ZINC UPTAKE REGULATION PROTEIN"/>
    <property type="match status" value="1"/>
</dbReference>
<organism evidence="7 8">
    <name type="scientific">Tateyamaria armeniaca</name>
    <dbReference type="NCBI Taxonomy" id="2518930"/>
    <lineage>
        <taxon>Bacteria</taxon>
        <taxon>Pseudomonadati</taxon>
        <taxon>Pseudomonadota</taxon>
        <taxon>Alphaproteobacteria</taxon>
        <taxon>Rhodobacterales</taxon>
        <taxon>Roseobacteraceae</taxon>
        <taxon>Tateyamaria</taxon>
    </lineage>
</organism>
<gene>
    <name evidence="7" type="ORF">ACERZ8_17525</name>
</gene>
<evidence type="ECO:0000256" key="4">
    <source>
        <dbReference type="ARBA" id="ARBA00023015"/>
    </source>
</evidence>
<dbReference type="RefSeq" id="WP_407594310.1">
    <property type="nucleotide sequence ID" value="NZ_JBHDIY010000002.1"/>
</dbReference>
<keyword evidence="5" id="KW-0238">DNA-binding</keyword>
<dbReference type="Gene3D" id="1.10.10.10">
    <property type="entry name" value="Winged helix-like DNA-binding domain superfamily/Winged helix DNA-binding domain"/>
    <property type="match status" value="1"/>
</dbReference>
<evidence type="ECO:0000313" key="8">
    <source>
        <dbReference type="Proteomes" id="UP001627408"/>
    </source>
</evidence>
<accession>A0ABW8UXM6</accession>
<name>A0ABW8UXM6_9RHOB</name>
<comment type="similarity">
    <text evidence="1">Belongs to the Fur family.</text>
</comment>
<keyword evidence="8" id="KW-1185">Reference proteome</keyword>
<reference evidence="7 8" key="1">
    <citation type="submission" date="2024-08" db="EMBL/GenBank/DDBJ databases">
        <title>Tateyamaria sp. nov., isolated from marine algae.</title>
        <authorList>
            <person name="Choi B.J."/>
            <person name="Kim J.M."/>
            <person name="Lee J.K."/>
            <person name="Choi D.G."/>
            <person name="Bayburt H."/>
            <person name="Baek J.H."/>
            <person name="Han D.M."/>
            <person name="Jeon C.O."/>
        </authorList>
    </citation>
    <scope>NUCLEOTIDE SEQUENCE [LARGE SCALE GENOMIC DNA]</scope>
    <source>
        <strain evidence="7 8">KMU-156</strain>
    </source>
</reference>
<dbReference type="PANTHER" id="PTHR33202">
    <property type="entry name" value="ZINC UPTAKE REGULATION PROTEIN"/>
    <property type="match status" value="1"/>
</dbReference>
<evidence type="ECO:0000256" key="1">
    <source>
        <dbReference type="ARBA" id="ARBA00007957"/>
    </source>
</evidence>
<keyword evidence="4" id="KW-0805">Transcription regulation</keyword>
<dbReference type="Pfam" id="PF01475">
    <property type="entry name" value="FUR"/>
    <property type="match status" value="1"/>
</dbReference>
<dbReference type="SUPFAM" id="SSF46785">
    <property type="entry name" value="Winged helix' DNA-binding domain"/>
    <property type="match status" value="1"/>
</dbReference>
<evidence type="ECO:0000256" key="6">
    <source>
        <dbReference type="ARBA" id="ARBA00023163"/>
    </source>
</evidence>
<evidence type="ECO:0000313" key="7">
    <source>
        <dbReference type="EMBL" id="MFL4471590.1"/>
    </source>
</evidence>